<dbReference type="PANTHER" id="PTHR43883:SF1">
    <property type="entry name" value="GLUCONOKINASE"/>
    <property type="match status" value="1"/>
</dbReference>
<dbReference type="SUPFAM" id="SSF56112">
    <property type="entry name" value="Protein kinase-like (PK-like)"/>
    <property type="match status" value="1"/>
</dbReference>
<dbReference type="InterPro" id="IPR002575">
    <property type="entry name" value="Aminoglycoside_PTrfase"/>
</dbReference>
<dbReference type="InterPro" id="IPR052732">
    <property type="entry name" value="Cell-binding_unc_protein"/>
</dbReference>
<proteinExistence type="predicted"/>
<dbReference type="EMBL" id="JAQQKV010000001">
    <property type="protein sequence ID" value="MDC7674931.1"/>
    <property type="molecule type" value="Genomic_DNA"/>
</dbReference>
<name>A0ABT5HFB0_9CAUL</name>
<accession>A0ABT5HFB0</accession>
<dbReference type="InterPro" id="IPR027417">
    <property type="entry name" value="P-loop_NTPase"/>
</dbReference>
<dbReference type="Gene3D" id="3.90.1200.10">
    <property type="match status" value="1"/>
</dbReference>
<protein>
    <submittedName>
        <fullName evidence="2">AAA family ATPase</fullName>
    </submittedName>
</protein>
<evidence type="ECO:0000259" key="1">
    <source>
        <dbReference type="Pfam" id="PF01636"/>
    </source>
</evidence>
<dbReference type="SUPFAM" id="SSF52540">
    <property type="entry name" value="P-loop containing nucleoside triphosphate hydrolases"/>
    <property type="match status" value="1"/>
</dbReference>
<dbReference type="InterPro" id="IPR011009">
    <property type="entry name" value="Kinase-like_dom_sf"/>
</dbReference>
<evidence type="ECO:0000313" key="2">
    <source>
        <dbReference type="EMBL" id="MDC7674931.1"/>
    </source>
</evidence>
<evidence type="ECO:0000313" key="3">
    <source>
        <dbReference type="Proteomes" id="UP001218579"/>
    </source>
</evidence>
<reference evidence="2 3" key="1">
    <citation type="submission" date="2023-01" db="EMBL/GenBank/DDBJ databases">
        <title>Novel species of the genus Asticcacaulis isolated from rivers.</title>
        <authorList>
            <person name="Lu H."/>
        </authorList>
    </citation>
    <scope>NUCLEOTIDE SEQUENCE [LARGE SCALE GENOMIC DNA]</scope>
    <source>
        <strain evidence="2 3">LKC15W</strain>
    </source>
</reference>
<organism evidence="2 3">
    <name type="scientific">Asticcacaulis machinosus</name>
    <dbReference type="NCBI Taxonomy" id="2984211"/>
    <lineage>
        <taxon>Bacteria</taxon>
        <taxon>Pseudomonadati</taxon>
        <taxon>Pseudomonadota</taxon>
        <taxon>Alphaproteobacteria</taxon>
        <taxon>Caulobacterales</taxon>
        <taxon>Caulobacteraceae</taxon>
        <taxon>Asticcacaulis</taxon>
    </lineage>
</organism>
<dbReference type="Proteomes" id="UP001218579">
    <property type="component" value="Unassembled WGS sequence"/>
</dbReference>
<dbReference type="Pfam" id="PF13671">
    <property type="entry name" value="AAA_33"/>
    <property type="match status" value="1"/>
</dbReference>
<dbReference type="Pfam" id="PF01636">
    <property type="entry name" value="APH"/>
    <property type="match status" value="1"/>
</dbReference>
<sequence>MTDDKSTPDAVIAYLSQDADKVITTSCAVVILKGDQAFKIKKSVDYGFLDFTTTEKRREALLRELQFNQRTAPDVYREVTAIDGEGVLVMRRFDQTTVLAEQSRVHKDWAPDLDLMQDLGEVIADFHAGSDVCSDETHAANIKYVIDSNRHNIGVFRDRLGNARLDDYDRLVSQAYEDVADIVRTRFDGGFVRRCHGDLHLGNIFVENGKPVLFDCIEFNERLSQIDVLYDLAFLLMDLWVRGHKAAANRVMNAYLDRSARSESDVQRLYEGLKLLPLYMSVRAGVRCHVNAHNGDLDLASSYLDAAIAFLEVTNVGFMAVGGLSGSGKTTYARSVADSKGRAPGAVILRSDEIRKRLWSCPPFDRLPSQAYSEIETDRVYAHILKLARMTLEAGQSAIIDATFRDQAQRRLMQSLANDLGFRFEGVWLDLPAEERMRRVEARRNDASDATPGIAKSQTEVTDLTSEWIRLHLG</sequence>
<comment type="caution">
    <text evidence="2">The sequence shown here is derived from an EMBL/GenBank/DDBJ whole genome shotgun (WGS) entry which is preliminary data.</text>
</comment>
<dbReference type="Gene3D" id="3.40.50.300">
    <property type="entry name" value="P-loop containing nucleotide triphosphate hydrolases"/>
    <property type="match status" value="1"/>
</dbReference>
<dbReference type="RefSeq" id="WP_272743241.1">
    <property type="nucleotide sequence ID" value="NZ_JAQQKV010000001.1"/>
</dbReference>
<gene>
    <name evidence="2" type="ORF">PQU98_02235</name>
</gene>
<keyword evidence="3" id="KW-1185">Reference proteome</keyword>
<feature type="domain" description="Aminoglycoside phosphotransferase" evidence="1">
    <location>
        <begin position="65"/>
        <end position="256"/>
    </location>
</feature>
<dbReference type="PANTHER" id="PTHR43883">
    <property type="entry name" value="SLR0207 PROTEIN"/>
    <property type="match status" value="1"/>
</dbReference>